<dbReference type="InterPro" id="IPR036236">
    <property type="entry name" value="Znf_C2H2_sf"/>
</dbReference>
<feature type="non-terminal residue" evidence="10">
    <location>
        <position position="72"/>
    </location>
</feature>
<evidence type="ECO:0000256" key="2">
    <source>
        <dbReference type="ARBA" id="ARBA00022723"/>
    </source>
</evidence>
<evidence type="ECO:0000259" key="9">
    <source>
        <dbReference type="PROSITE" id="PS50157"/>
    </source>
</evidence>
<comment type="caution">
    <text evidence="10">The sequence shown here is derived from an EMBL/GenBank/DDBJ whole genome shotgun (WGS) entry which is preliminary data.</text>
</comment>
<feature type="compositionally biased region" description="Basic and acidic residues" evidence="8">
    <location>
        <begin position="29"/>
        <end position="40"/>
    </location>
</feature>
<evidence type="ECO:0000256" key="8">
    <source>
        <dbReference type="SAM" id="MobiDB-lite"/>
    </source>
</evidence>
<protein>
    <submittedName>
        <fullName evidence="10">ZN226 protein</fullName>
    </submittedName>
</protein>
<dbReference type="GO" id="GO:0008270">
    <property type="term" value="F:zinc ion binding"/>
    <property type="evidence" value="ECO:0007669"/>
    <property type="project" value="UniProtKB-KW"/>
</dbReference>
<feature type="region of interest" description="Disordered" evidence="8">
    <location>
        <begin position="1"/>
        <end position="40"/>
    </location>
</feature>
<keyword evidence="5" id="KW-0862">Zinc</keyword>
<dbReference type="PANTHER" id="PTHR23226">
    <property type="entry name" value="ZINC FINGER AND SCAN DOMAIN-CONTAINING"/>
    <property type="match status" value="1"/>
</dbReference>
<evidence type="ECO:0000256" key="4">
    <source>
        <dbReference type="ARBA" id="ARBA00022771"/>
    </source>
</evidence>
<dbReference type="PROSITE" id="PS50157">
    <property type="entry name" value="ZINC_FINGER_C2H2_2"/>
    <property type="match status" value="1"/>
</dbReference>
<dbReference type="EMBL" id="VZRR01014330">
    <property type="protein sequence ID" value="NWW14457.1"/>
    <property type="molecule type" value="Genomic_DNA"/>
</dbReference>
<sequence>RGCKRSPERSKEPRPHLCREGGRGCGQSSREKPEGAEKPHKCLECGKGFRWSSNLNQHRRRHSGERPHECGE</sequence>
<dbReference type="GO" id="GO:0000981">
    <property type="term" value="F:DNA-binding transcription factor activity, RNA polymerase II-specific"/>
    <property type="evidence" value="ECO:0007669"/>
    <property type="project" value="TreeGrafter"/>
</dbReference>
<proteinExistence type="predicted"/>
<dbReference type="FunFam" id="3.30.160.60:FF:000206">
    <property type="entry name" value="zinc finger protein 202 isoform X1"/>
    <property type="match status" value="1"/>
</dbReference>
<feature type="domain" description="C2H2-type" evidence="9">
    <location>
        <begin position="40"/>
        <end position="67"/>
    </location>
</feature>
<dbReference type="InterPro" id="IPR013087">
    <property type="entry name" value="Znf_C2H2_type"/>
</dbReference>
<evidence type="ECO:0000256" key="6">
    <source>
        <dbReference type="ARBA" id="ARBA00023242"/>
    </source>
</evidence>
<evidence type="ECO:0000256" key="3">
    <source>
        <dbReference type="ARBA" id="ARBA00022737"/>
    </source>
</evidence>
<keyword evidence="4 7" id="KW-0863">Zinc-finger</keyword>
<dbReference type="GO" id="GO:0005634">
    <property type="term" value="C:nucleus"/>
    <property type="evidence" value="ECO:0007669"/>
    <property type="project" value="UniProtKB-SubCell"/>
</dbReference>
<accession>A0A7K6KP68</accession>
<dbReference type="SMART" id="SM00355">
    <property type="entry name" value="ZnF_C2H2"/>
    <property type="match status" value="1"/>
</dbReference>
<feature type="compositionally biased region" description="Basic and acidic residues" evidence="8">
    <location>
        <begin position="1"/>
        <end position="22"/>
    </location>
</feature>
<dbReference type="Gene3D" id="3.30.160.60">
    <property type="entry name" value="Classic Zinc Finger"/>
    <property type="match status" value="1"/>
</dbReference>
<evidence type="ECO:0000256" key="7">
    <source>
        <dbReference type="PROSITE-ProRule" id="PRU00042"/>
    </source>
</evidence>
<comment type="subcellular location">
    <subcellularLocation>
        <location evidence="1">Nucleus</location>
    </subcellularLocation>
</comment>
<evidence type="ECO:0000256" key="1">
    <source>
        <dbReference type="ARBA" id="ARBA00004123"/>
    </source>
</evidence>
<dbReference type="Proteomes" id="UP000542358">
    <property type="component" value="Unassembled WGS sequence"/>
</dbReference>
<dbReference type="PANTHER" id="PTHR23226:SF416">
    <property type="entry name" value="FI01424P"/>
    <property type="match status" value="1"/>
</dbReference>
<keyword evidence="2" id="KW-0479">Metal-binding</keyword>
<gene>
    <name evidence="10" type="primary">Znf226</name>
    <name evidence="10" type="ORF">OREARF_R15683</name>
</gene>
<keyword evidence="3" id="KW-0677">Repeat</keyword>
<keyword evidence="6" id="KW-0539">Nucleus</keyword>
<reference evidence="10 11" key="1">
    <citation type="submission" date="2019-09" db="EMBL/GenBank/DDBJ databases">
        <title>Bird 10,000 Genomes (B10K) Project - Family phase.</title>
        <authorList>
            <person name="Zhang G."/>
        </authorList>
    </citation>
    <scope>NUCLEOTIDE SEQUENCE [LARGE SCALE GENOMIC DNA]</scope>
    <source>
        <strain evidence="10">B10K-DU-029-42</strain>
        <tissue evidence="10">Muscle</tissue>
    </source>
</reference>
<dbReference type="SUPFAM" id="SSF57667">
    <property type="entry name" value="beta-beta-alpha zinc fingers"/>
    <property type="match status" value="1"/>
</dbReference>
<dbReference type="PROSITE" id="PS00028">
    <property type="entry name" value="ZINC_FINGER_C2H2_1"/>
    <property type="match status" value="1"/>
</dbReference>
<feature type="non-terminal residue" evidence="10">
    <location>
        <position position="1"/>
    </location>
</feature>
<feature type="region of interest" description="Disordered" evidence="8">
    <location>
        <begin position="53"/>
        <end position="72"/>
    </location>
</feature>
<name>A0A7K6KP68_9PASE</name>
<dbReference type="AlphaFoldDB" id="A0A7K6KP68"/>
<organism evidence="10 11">
    <name type="scientific">Oreocharis arfaki</name>
    <name type="common">tit berrypecker</name>
    <dbReference type="NCBI Taxonomy" id="979223"/>
    <lineage>
        <taxon>Eukaryota</taxon>
        <taxon>Metazoa</taxon>
        <taxon>Chordata</taxon>
        <taxon>Craniata</taxon>
        <taxon>Vertebrata</taxon>
        <taxon>Euteleostomi</taxon>
        <taxon>Archelosauria</taxon>
        <taxon>Archosauria</taxon>
        <taxon>Dinosauria</taxon>
        <taxon>Saurischia</taxon>
        <taxon>Theropoda</taxon>
        <taxon>Coelurosauria</taxon>
        <taxon>Aves</taxon>
        <taxon>Neognathae</taxon>
        <taxon>Neoaves</taxon>
        <taxon>Telluraves</taxon>
        <taxon>Australaves</taxon>
        <taxon>Passeriformes</taxon>
        <taxon>Passeroidea</taxon>
        <taxon>Paramythiidae</taxon>
        <taxon>Oreocharis</taxon>
    </lineage>
</organism>
<dbReference type="GO" id="GO:0000978">
    <property type="term" value="F:RNA polymerase II cis-regulatory region sequence-specific DNA binding"/>
    <property type="evidence" value="ECO:0007669"/>
    <property type="project" value="TreeGrafter"/>
</dbReference>
<evidence type="ECO:0000313" key="11">
    <source>
        <dbReference type="Proteomes" id="UP000542358"/>
    </source>
</evidence>
<evidence type="ECO:0000256" key="5">
    <source>
        <dbReference type="ARBA" id="ARBA00022833"/>
    </source>
</evidence>
<evidence type="ECO:0000313" key="10">
    <source>
        <dbReference type="EMBL" id="NWW14457.1"/>
    </source>
</evidence>
<keyword evidence="11" id="KW-1185">Reference proteome</keyword>